<evidence type="ECO:0000313" key="1">
    <source>
        <dbReference type="EMBL" id="CAH2091348.1"/>
    </source>
</evidence>
<gene>
    <name evidence="1" type="ORF">EEDITHA_LOCUS7222</name>
</gene>
<name>A0AAU9TWH0_EUPED</name>
<accession>A0AAU9TWH0</accession>
<sequence length="72" mass="8016">MSVTIVAQRWTLVQHTLEVCPRWTVLRQGLTSVVGGDLSFPNVITAMLDDDESWKAMVSFCETVMSQKEADG</sequence>
<dbReference type="AlphaFoldDB" id="A0AAU9TWH0"/>
<protein>
    <submittedName>
        <fullName evidence="1">Uncharacterized protein</fullName>
    </submittedName>
</protein>
<comment type="caution">
    <text evidence="1">The sequence shown here is derived from an EMBL/GenBank/DDBJ whole genome shotgun (WGS) entry which is preliminary data.</text>
</comment>
<reference evidence="1" key="1">
    <citation type="submission" date="2022-03" db="EMBL/GenBank/DDBJ databases">
        <authorList>
            <person name="Tunstrom K."/>
        </authorList>
    </citation>
    <scope>NUCLEOTIDE SEQUENCE</scope>
</reference>
<keyword evidence="2" id="KW-1185">Reference proteome</keyword>
<proteinExistence type="predicted"/>
<evidence type="ECO:0000313" key="2">
    <source>
        <dbReference type="Proteomes" id="UP001153954"/>
    </source>
</evidence>
<dbReference type="EMBL" id="CAKOGL010000010">
    <property type="protein sequence ID" value="CAH2091348.1"/>
    <property type="molecule type" value="Genomic_DNA"/>
</dbReference>
<dbReference type="Proteomes" id="UP001153954">
    <property type="component" value="Unassembled WGS sequence"/>
</dbReference>
<organism evidence="1 2">
    <name type="scientific">Euphydryas editha</name>
    <name type="common">Edith's checkerspot</name>
    <dbReference type="NCBI Taxonomy" id="104508"/>
    <lineage>
        <taxon>Eukaryota</taxon>
        <taxon>Metazoa</taxon>
        <taxon>Ecdysozoa</taxon>
        <taxon>Arthropoda</taxon>
        <taxon>Hexapoda</taxon>
        <taxon>Insecta</taxon>
        <taxon>Pterygota</taxon>
        <taxon>Neoptera</taxon>
        <taxon>Endopterygota</taxon>
        <taxon>Lepidoptera</taxon>
        <taxon>Glossata</taxon>
        <taxon>Ditrysia</taxon>
        <taxon>Papilionoidea</taxon>
        <taxon>Nymphalidae</taxon>
        <taxon>Nymphalinae</taxon>
        <taxon>Euphydryas</taxon>
    </lineage>
</organism>